<evidence type="ECO:0000256" key="2">
    <source>
        <dbReference type="ARBA" id="ARBA00007637"/>
    </source>
</evidence>
<dbReference type="InterPro" id="IPR001509">
    <property type="entry name" value="Epimerase_deHydtase"/>
</dbReference>
<proteinExistence type="inferred from homology"/>
<gene>
    <name evidence="4" type="ORF">XdyCFBP7245_09350</name>
</gene>
<dbReference type="Gene3D" id="3.40.50.720">
    <property type="entry name" value="NAD(P)-binding Rossmann-like Domain"/>
    <property type="match status" value="1"/>
</dbReference>
<comment type="pathway">
    <text evidence="1">Bacterial outer membrane biogenesis; LPS O-antigen biosynthesis.</text>
</comment>
<dbReference type="PROSITE" id="PS51257">
    <property type="entry name" value="PROKAR_LIPOPROTEIN"/>
    <property type="match status" value="1"/>
</dbReference>
<evidence type="ECO:0000256" key="1">
    <source>
        <dbReference type="ARBA" id="ARBA00005125"/>
    </source>
</evidence>
<dbReference type="Pfam" id="PF01370">
    <property type="entry name" value="Epimerase"/>
    <property type="match status" value="1"/>
</dbReference>
<dbReference type="RefSeq" id="WP_104615415.1">
    <property type="nucleotide sequence ID" value="NZ_JBHLXZ010000008.1"/>
</dbReference>
<dbReference type="SUPFAM" id="SSF51735">
    <property type="entry name" value="NAD(P)-binding Rossmann-fold domains"/>
    <property type="match status" value="1"/>
</dbReference>
<protein>
    <submittedName>
        <fullName evidence="4">NAD-dependent dehydratase</fullName>
    </submittedName>
</protein>
<name>A0A2S7C4V4_9XANT</name>
<evidence type="ECO:0000259" key="3">
    <source>
        <dbReference type="Pfam" id="PF01370"/>
    </source>
</evidence>
<evidence type="ECO:0000313" key="5">
    <source>
        <dbReference type="Proteomes" id="UP000238908"/>
    </source>
</evidence>
<dbReference type="AlphaFoldDB" id="A0A2S7C4V4"/>
<evidence type="ECO:0000313" key="4">
    <source>
        <dbReference type="EMBL" id="PPU56609.1"/>
    </source>
</evidence>
<feature type="domain" description="NAD-dependent epimerase/dehydratase" evidence="3">
    <location>
        <begin position="6"/>
        <end position="272"/>
    </location>
</feature>
<comment type="caution">
    <text evidence="4">The sequence shown here is derived from an EMBL/GenBank/DDBJ whole genome shotgun (WGS) entry which is preliminary data.</text>
</comment>
<comment type="similarity">
    <text evidence="2">Belongs to the NAD(P)-dependent epimerase/dehydratase family.</text>
</comment>
<sequence>MKKVCLVTGGAGFIGCAISKSLADYYDEVVVMDNLHPQIHPKQVRPKQLDSRVQLYVDDVVDPDAWERVLSNCHPETVIHLAAETGTGQSLMEASRHASVNVLGTTRMLDAFSRFGIKPARFVLSSSRAVYGEGAWQAADGTRHYPGQRSEEMLARSQWDFQGLTAQPFEANTTTPNPTSVYGATKLAQEHILSAWCLSFNSGLNILRLQNVYGPGQSLSNPYTGIVSLFSQLAKSGRSIPLYEDGAMLRDFVFIDDVASAIVDAATSNKNGVLADIGSGESLSIAEIAEIAASIYDAPSPHVTGQYRNGDVRHAACSLRSAREQLSWSPKVDVKTGMRRLCHWIDSMNGKGHELK</sequence>
<accession>A0A2S7C4V4</accession>
<dbReference type="PANTHER" id="PTHR43000">
    <property type="entry name" value="DTDP-D-GLUCOSE 4,6-DEHYDRATASE-RELATED"/>
    <property type="match status" value="1"/>
</dbReference>
<organism evidence="4 5">
    <name type="scientific">Xanthomonas dyei</name>
    <dbReference type="NCBI Taxonomy" id="743699"/>
    <lineage>
        <taxon>Bacteria</taxon>
        <taxon>Pseudomonadati</taxon>
        <taxon>Pseudomonadota</taxon>
        <taxon>Gammaproteobacteria</taxon>
        <taxon>Lysobacterales</taxon>
        <taxon>Lysobacteraceae</taxon>
        <taxon>Xanthomonas</taxon>
    </lineage>
</organism>
<reference evidence="4 5" key="1">
    <citation type="submission" date="2016-08" db="EMBL/GenBank/DDBJ databases">
        <authorList>
            <person name="Seilhamer J.J."/>
        </authorList>
    </citation>
    <scope>NUCLEOTIDE SEQUENCE [LARGE SCALE GENOMIC DNA]</scope>
    <source>
        <strain evidence="4 5">CFBP7245</strain>
    </source>
</reference>
<dbReference type="InterPro" id="IPR036291">
    <property type="entry name" value="NAD(P)-bd_dom_sf"/>
</dbReference>
<dbReference type="EMBL" id="MDEE01000010">
    <property type="protein sequence ID" value="PPU56609.1"/>
    <property type="molecule type" value="Genomic_DNA"/>
</dbReference>
<dbReference type="Proteomes" id="UP000238908">
    <property type="component" value="Unassembled WGS sequence"/>
</dbReference>